<feature type="non-terminal residue" evidence="1">
    <location>
        <position position="103"/>
    </location>
</feature>
<dbReference type="Proteomes" id="UP000807769">
    <property type="component" value="Unassembled WGS sequence"/>
</dbReference>
<proteinExistence type="predicted"/>
<reference evidence="1" key="1">
    <citation type="journal article" date="2020" name="New Phytol.">
        <title>Comparative genomics reveals dynamic genome evolution in host specialist ectomycorrhizal fungi.</title>
        <authorList>
            <person name="Lofgren L.A."/>
            <person name="Nguyen N.H."/>
            <person name="Vilgalys R."/>
            <person name="Ruytinx J."/>
            <person name="Liao H.L."/>
            <person name="Branco S."/>
            <person name="Kuo A."/>
            <person name="LaButti K."/>
            <person name="Lipzen A."/>
            <person name="Andreopoulos W."/>
            <person name="Pangilinan J."/>
            <person name="Riley R."/>
            <person name="Hundley H."/>
            <person name="Na H."/>
            <person name="Barry K."/>
            <person name="Grigoriev I.V."/>
            <person name="Stajich J.E."/>
            <person name="Kennedy P.G."/>
        </authorList>
    </citation>
    <scope>NUCLEOTIDE SEQUENCE</scope>
    <source>
        <strain evidence="1">MN1</strain>
    </source>
</reference>
<keyword evidence="2" id="KW-1185">Reference proteome</keyword>
<dbReference type="OrthoDB" id="2671357at2759"/>
<evidence type="ECO:0000313" key="1">
    <source>
        <dbReference type="EMBL" id="KAG1823670.1"/>
    </source>
</evidence>
<dbReference type="EMBL" id="JABBWG010000004">
    <property type="protein sequence ID" value="KAG1823670.1"/>
    <property type="molecule type" value="Genomic_DNA"/>
</dbReference>
<dbReference type="GeneID" id="64623102"/>
<feature type="non-terminal residue" evidence="1">
    <location>
        <position position="1"/>
    </location>
</feature>
<dbReference type="AlphaFoldDB" id="A0A9P7EJM9"/>
<sequence>GLDEAHSKKTIDDDAMVMSTLPDGSTAWVSAAAVCNASSIVDDENLSFEEFCIACPQFIAAIEEADWPQGQVHMMAFFWKNLQIHPYHSMWDLLAQKALLVYQ</sequence>
<evidence type="ECO:0000313" key="2">
    <source>
        <dbReference type="Proteomes" id="UP000807769"/>
    </source>
</evidence>
<name>A0A9P7EJM9_9AGAM</name>
<gene>
    <name evidence="1" type="ORF">BJ212DRAFT_1201856</name>
</gene>
<protein>
    <submittedName>
        <fullName evidence="1">Uncharacterized protein</fullName>
    </submittedName>
</protein>
<dbReference type="RefSeq" id="XP_041197730.1">
    <property type="nucleotide sequence ID" value="XM_041329085.1"/>
</dbReference>
<accession>A0A9P7EJM9</accession>
<organism evidence="1 2">
    <name type="scientific">Suillus subaureus</name>
    <dbReference type="NCBI Taxonomy" id="48587"/>
    <lineage>
        <taxon>Eukaryota</taxon>
        <taxon>Fungi</taxon>
        <taxon>Dikarya</taxon>
        <taxon>Basidiomycota</taxon>
        <taxon>Agaricomycotina</taxon>
        <taxon>Agaricomycetes</taxon>
        <taxon>Agaricomycetidae</taxon>
        <taxon>Boletales</taxon>
        <taxon>Suillineae</taxon>
        <taxon>Suillaceae</taxon>
        <taxon>Suillus</taxon>
    </lineage>
</organism>
<comment type="caution">
    <text evidence="1">The sequence shown here is derived from an EMBL/GenBank/DDBJ whole genome shotgun (WGS) entry which is preliminary data.</text>
</comment>